<protein>
    <submittedName>
        <fullName evidence="2">Uncharacterized protein</fullName>
    </submittedName>
</protein>
<dbReference type="EMBL" id="CP000431">
    <property type="protein sequence ID" value="ABG97240.1"/>
    <property type="molecule type" value="Genomic_DNA"/>
</dbReference>
<name>Q0S5E6_RHOJR</name>
<evidence type="ECO:0000313" key="3">
    <source>
        <dbReference type="Proteomes" id="UP000008710"/>
    </source>
</evidence>
<accession>Q0S5E6</accession>
<proteinExistence type="predicted"/>
<dbReference type="AlphaFoldDB" id="Q0S5E6"/>
<evidence type="ECO:0000313" key="2">
    <source>
        <dbReference type="EMBL" id="ABG97240.1"/>
    </source>
</evidence>
<sequence length="85" mass="8798">MGDFTYPVDEYPYRVGRLATGTSSASSTCRPSPPCGRQVGGGVNPPCTPPPSSANLSTQRLVVRGTHPSFGVPDTPAWSSAFAAD</sequence>
<reference evidence="3" key="1">
    <citation type="journal article" date="2006" name="Proc. Natl. Acad. Sci. U.S.A.">
        <title>The complete genome of Rhodococcus sp. RHA1 provides insights into a catabolic powerhouse.</title>
        <authorList>
            <person name="McLeod M.P."/>
            <person name="Warren R.L."/>
            <person name="Hsiao W.W.L."/>
            <person name="Araki N."/>
            <person name="Myhre M."/>
            <person name="Fernandes C."/>
            <person name="Miyazawa D."/>
            <person name="Wong W."/>
            <person name="Lillquist A.L."/>
            <person name="Wang D."/>
            <person name="Dosanjh M."/>
            <person name="Hara H."/>
            <person name="Petrescu A."/>
            <person name="Morin R.D."/>
            <person name="Yang G."/>
            <person name="Stott J.M."/>
            <person name="Schein J.E."/>
            <person name="Shin H."/>
            <person name="Smailus D."/>
            <person name="Siddiqui A.S."/>
            <person name="Marra M.A."/>
            <person name="Jones S.J.M."/>
            <person name="Holt R."/>
            <person name="Brinkman F.S.L."/>
            <person name="Miyauchi K."/>
            <person name="Fukuda M."/>
            <person name="Davies J.E."/>
            <person name="Mohn W.W."/>
            <person name="Eltis L.D."/>
        </authorList>
    </citation>
    <scope>NUCLEOTIDE SEQUENCE [LARGE SCALE GENOMIC DNA]</scope>
    <source>
        <strain evidence="3">RHA1</strain>
    </source>
</reference>
<feature type="compositionally biased region" description="Polar residues" evidence="1">
    <location>
        <begin position="20"/>
        <end position="30"/>
    </location>
</feature>
<organism evidence="2 3">
    <name type="scientific">Rhodococcus jostii (strain RHA1)</name>
    <dbReference type="NCBI Taxonomy" id="101510"/>
    <lineage>
        <taxon>Bacteria</taxon>
        <taxon>Bacillati</taxon>
        <taxon>Actinomycetota</taxon>
        <taxon>Actinomycetes</taxon>
        <taxon>Mycobacteriales</taxon>
        <taxon>Nocardiaceae</taxon>
        <taxon>Rhodococcus</taxon>
    </lineage>
</organism>
<dbReference type="HOGENOM" id="CLU_2510487_0_0_11"/>
<feature type="region of interest" description="Disordered" evidence="1">
    <location>
        <begin position="20"/>
        <end position="55"/>
    </location>
</feature>
<feature type="region of interest" description="Disordered" evidence="1">
    <location>
        <begin position="66"/>
        <end position="85"/>
    </location>
</feature>
<gene>
    <name evidence="2" type="ordered locus">RHA1_ro05460</name>
</gene>
<evidence type="ECO:0000256" key="1">
    <source>
        <dbReference type="SAM" id="MobiDB-lite"/>
    </source>
</evidence>
<dbReference type="KEGG" id="rha:RHA1_ro05460"/>
<dbReference type="Proteomes" id="UP000008710">
    <property type="component" value="Chromosome"/>
</dbReference>